<dbReference type="Proteomes" id="UP000287033">
    <property type="component" value="Unassembled WGS sequence"/>
</dbReference>
<organism evidence="2 3">
    <name type="scientific">Chiloscyllium punctatum</name>
    <name type="common">Brownbanded bambooshark</name>
    <name type="synonym">Hemiscyllium punctatum</name>
    <dbReference type="NCBI Taxonomy" id="137246"/>
    <lineage>
        <taxon>Eukaryota</taxon>
        <taxon>Metazoa</taxon>
        <taxon>Chordata</taxon>
        <taxon>Craniata</taxon>
        <taxon>Vertebrata</taxon>
        <taxon>Chondrichthyes</taxon>
        <taxon>Elasmobranchii</taxon>
        <taxon>Galeomorphii</taxon>
        <taxon>Galeoidea</taxon>
        <taxon>Orectolobiformes</taxon>
        <taxon>Hemiscylliidae</taxon>
        <taxon>Chiloscyllium</taxon>
    </lineage>
</organism>
<comment type="caution">
    <text evidence="2">The sequence shown here is derived from an EMBL/GenBank/DDBJ whole genome shotgun (WGS) entry which is preliminary data.</text>
</comment>
<gene>
    <name evidence="2" type="ORF">chiPu_0021316</name>
</gene>
<proteinExistence type="predicted"/>
<feature type="region of interest" description="Disordered" evidence="1">
    <location>
        <begin position="1"/>
        <end position="43"/>
    </location>
</feature>
<evidence type="ECO:0000313" key="2">
    <source>
        <dbReference type="EMBL" id="GCC20221.1"/>
    </source>
</evidence>
<sequence length="76" mass="7917">MLIRRRMGKQQKRARGVRPDAKSHPCAGTQAPTGGNGSPCREKAATSCPTRRVTGAVRTAANAVPQGAGPPYCTEA</sequence>
<protein>
    <submittedName>
        <fullName evidence="2">Uncharacterized protein</fullName>
    </submittedName>
</protein>
<dbReference type="AlphaFoldDB" id="A0A401RPU6"/>
<reference evidence="2 3" key="1">
    <citation type="journal article" date="2018" name="Nat. Ecol. Evol.">
        <title>Shark genomes provide insights into elasmobranch evolution and the origin of vertebrates.</title>
        <authorList>
            <person name="Hara Y"/>
            <person name="Yamaguchi K"/>
            <person name="Onimaru K"/>
            <person name="Kadota M"/>
            <person name="Koyanagi M"/>
            <person name="Keeley SD"/>
            <person name="Tatsumi K"/>
            <person name="Tanaka K"/>
            <person name="Motone F"/>
            <person name="Kageyama Y"/>
            <person name="Nozu R"/>
            <person name="Adachi N"/>
            <person name="Nishimura O"/>
            <person name="Nakagawa R"/>
            <person name="Tanegashima C"/>
            <person name="Kiyatake I"/>
            <person name="Matsumoto R"/>
            <person name="Murakumo K"/>
            <person name="Nishida K"/>
            <person name="Terakita A"/>
            <person name="Kuratani S"/>
            <person name="Sato K"/>
            <person name="Hyodo S Kuraku.S."/>
        </authorList>
    </citation>
    <scope>NUCLEOTIDE SEQUENCE [LARGE SCALE GENOMIC DNA]</scope>
</reference>
<evidence type="ECO:0000313" key="3">
    <source>
        <dbReference type="Proteomes" id="UP000287033"/>
    </source>
</evidence>
<evidence type="ECO:0000256" key="1">
    <source>
        <dbReference type="SAM" id="MobiDB-lite"/>
    </source>
</evidence>
<feature type="compositionally biased region" description="Basic residues" evidence="1">
    <location>
        <begin position="1"/>
        <end position="16"/>
    </location>
</feature>
<accession>A0A401RPU6</accession>
<keyword evidence="3" id="KW-1185">Reference proteome</keyword>
<name>A0A401RPU6_CHIPU</name>
<dbReference type="EMBL" id="BEZZ01003693">
    <property type="protein sequence ID" value="GCC20221.1"/>
    <property type="molecule type" value="Genomic_DNA"/>
</dbReference>